<dbReference type="EMBL" id="LTDL01000022">
    <property type="protein sequence ID" value="OAG31128.1"/>
    <property type="molecule type" value="Genomic_DNA"/>
</dbReference>
<dbReference type="Proteomes" id="UP000185944">
    <property type="component" value="Unassembled WGS sequence"/>
</dbReference>
<dbReference type="InterPro" id="IPR012677">
    <property type="entry name" value="Nucleotide-bd_a/b_plait_sf"/>
</dbReference>
<proteinExistence type="predicted"/>
<evidence type="ECO:0000256" key="2">
    <source>
        <dbReference type="SAM" id="MobiDB-lite"/>
    </source>
</evidence>
<evidence type="ECO:0000256" key="1">
    <source>
        <dbReference type="PROSITE-ProRule" id="PRU00176"/>
    </source>
</evidence>
<dbReference type="OrthoDB" id="15688at2759"/>
<dbReference type="CDD" id="cd00590">
    <property type="entry name" value="RRM_SF"/>
    <property type="match status" value="1"/>
</dbReference>
<name>A0A177EGY1_9MICR</name>
<evidence type="ECO:0000259" key="3">
    <source>
        <dbReference type="PROSITE" id="PS50102"/>
    </source>
</evidence>
<dbReference type="VEuPathDB" id="MicrosporidiaDB:NEDG_01902"/>
<dbReference type="InterPro" id="IPR035979">
    <property type="entry name" value="RBD_domain_sf"/>
</dbReference>
<dbReference type="Pfam" id="PF00076">
    <property type="entry name" value="RRM_1"/>
    <property type="match status" value="1"/>
</dbReference>
<comment type="caution">
    <text evidence="4">The sequence shown here is derived from an EMBL/GenBank/DDBJ whole genome shotgun (WGS) entry which is preliminary data.</text>
</comment>
<evidence type="ECO:0000313" key="5">
    <source>
        <dbReference type="Proteomes" id="UP000185944"/>
    </source>
</evidence>
<dbReference type="RefSeq" id="XP_067544852.1">
    <property type="nucleotide sequence ID" value="XM_067689320.1"/>
</dbReference>
<dbReference type="GeneID" id="93648252"/>
<gene>
    <name evidence="4" type="ORF">NEDG_01902</name>
</gene>
<dbReference type="SMART" id="SM00360">
    <property type="entry name" value="RRM"/>
    <property type="match status" value="1"/>
</dbReference>
<organism evidence="4 5">
    <name type="scientific">Nematocida displodere</name>
    <dbReference type="NCBI Taxonomy" id="1805483"/>
    <lineage>
        <taxon>Eukaryota</taxon>
        <taxon>Fungi</taxon>
        <taxon>Fungi incertae sedis</taxon>
        <taxon>Microsporidia</taxon>
        <taxon>Nematocida</taxon>
    </lineage>
</organism>
<dbReference type="InterPro" id="IPR000504">
    <property type="entry name" value="RRM_dom"/>
</dbReference>
<evidence type="ECO:0000313" key="4">
    <source>
        <dbReference type="EMBL" id="OAG31128.1"/>
    </source>
</evidence>
<accession>A0A177EGY1</accession>
<protein>
    <recommendedName>
        <fullName evidence="3">RRM domain-containing protein</fullName>
    </recommendedName>
</protein>
<feature type="region of interest" description="Disordered" evidence="2">
    <location>
        <begin position="130"/>
        <end position="155"/>
    </location>
</feature>
<dbReference type="PROSITE" id="PS50102">
    <property type="entry name" value="RRM"/>
    <property type="match status" value="1"/>
</dbReference>
<dbReference type="Gene3D" id="3.30.70.330">
    <property type="match status" value="1"/>
</dbReference>
<dbReference type="SUPFAM" id="SSF54928">
    <property type="entry name" value="RNA-binding domain, RBD"/>
    <property type="match status" value="1"/>
</dbReference>
<dbReference type="GO" id="GO:0003723">
    <property type="term" value="F:RNA binding"/>
    <property type="evidence" value="ECO:0007669"/>
    <property type="project" value="UniProtKB-UniRule"/>
</dbReference>
<reference evidence="4 5" key="1">
    <citation type="submission" date="2016-02" db="EMBL/GenBank/DDBJ databases">
        <title>Discovery of a natural microsporidian pathogen with a broad tissue tropism in Caenorhabditis elegans.</title>
        <authorList>
            <person name="Luallen R.J."/>
            <person name="Reinke A.W."/>
            <person name="Tong L."/>
            <person name="Botts M.R."/>
            <person name="Felix M.-A."/>
            <person name="Troemel E.R."/>
        </authorList>
    </citation>
    <scope>NUCLEOTIDE SEQUENCE [LARGE SCALE GENOMIC DNA]</scope>
    <source>
        <strain evidence="4 5">JUm2807</strain>
    </source>
</reference>
<keyword evidence="1" id="KW-0694">RNA-binding</keyword>
<feature type="domain" description="RRM" evidence="3">
    <location>
        <begin position="3"/>
        <end position="80"/>
    </location>
</feature>
<feature type="compositionally biased region" description="Polar residues" evidence="2">
    <location>
        <begin position="143"/>
        <end position="155"/>
    </location>
</feature>
<sequence>MSKTVRAAHIDRTLTRLTVEAIFGRFGKITRITLPRRRSESDALIEFSTRAQAKKAISELDSTTLNDIHGKNKRNKRGSPEFIWQLSLLSETAHLWEEDKEDKTLVEKAIVKEKRKNLAYVESVGAEITLNEHSHQRPAITHTAPNISSKKTPSQ</sequence>
<keyword evidence="5" id="KW-1185">Reference proteome</keyword>
<dbReference type="AlphaFoldDB" id="A0A177EGY1"/>